<gene>
    <name evidence="2" type="ORF">Ciccas_013711</name>
</gene>
<keyword evidence="3" id="KW-1185">Reference proteome</keyword>
<dbReference type="EMBL" id="JBJKFK010006537">
    <property type="protein sequence ID" value="KAL3307769.1"/>
    <property type="molecule type" value="Genomic_DNA"/>
</dbReference>
<evidence type="ECO:0000313" key="3">
    <source>
        <dbReference type="Proteomes" id="UP001626550"/>
    </source>
</evidence>
<dbReference type="Gene3D" id="3.10.200.10">
    <property type="entry name" value="Alpha carbonic anhydrase"/>
    <property type="match status" value="1"/>
</dbReference>
<protein>
    <recommendedName>
        <fullName evidence="4">Secreted protein</fullName>
    </recommendedName>
</protein>
<proteinExistence type="predicted"/>
<evidence type="ECO:0000313" key="2">
    <source>
        <dbReference type="EMBL" id="KAL3307769.1"/>
    </source>
</evidence>
<dbReference type="AlphaFoldDB" id="A0ABD2PJZ0"/>
<dbReference type="InterPro" id="IPR036398">
    <property type="entry name" value="CA_dom_sf"/>
</dbReference>
<keyword evidence="1" id="KW-0732">Signal</keyword>
<feature type="chain" id="PRO_5044832763" description="Secreted protein" evidence="1">
    <location>
        <begin position="20"/>
        <end position="94"/>
    </location>
</feature>
<sequence length="94" mass="10417">MNIHLLLILGSLFLGMAEFQYGKHEESWKKMGQCNGKKQSPIDLHAPLSSETVATPKFTGTLGTQDWTVVANGHSCRCLNDCEFMQSSASNSRR</sequence>
<organism evidence="2 3">
    <name type="scientific">Cichlidogyrus casuarinus</name>
    <dbReference type="NCBI Taxonomy" id="1844966"/>
    <lineage>
        <taxon>Eukaryota</taxon>
        <taxon>Metazoa</taxon>
        <taxon>Spiralia</taxon>
        <taxon>Lophotrochozoa</taxon>
        <taxon>Platyhelminthes</taxon>
        <taxon>Monogenea</taxon>
        <taxon>Monopisthocotylea</taxon>
        <taxon>Dactylogyridea</taxon>
        <taxon>Ancyrocephalidae</taxon>
        <taxon>Cichlidogyrus</taxon>
    </lineage>
</organism>
<dbReference type="SUPFAM" id="SSF51069">
    <property type="entry name" value="Carbonic anhydrase"/>
    <property type="match status" value="1"/>
</dbReference>
<comment type="caution">
    <text evidence="2">The sequence shown here is derived from an EMBL/GenBank/DDBJ whole genome shotgun (WGS) entry which is preliminary data.</text>
</comment>
<evidence type="ECO:0000256" key="1">
    <source>
        <dbReference type="SAM" id="SignalP"/>
    </source>
</evidence>
<dbReference type="Proteomes" id="UP001626550">
    <property type="component" value="Unassembled WGS sequence"/>
</dbReference>
<reference evidence="2 3" key="1">
    <citation type="submission" date="2024-11" db="EMBL/GenBank/DDBJ databases">
        <title>Adaptive evolution of stress response genes in parasites aligns with host niche diversity.</title>
        <authorList>
            <person name="Hahn C."/>
            <person name="Resl P."/>
        </authorList>
    </citation>
    <scope>NUCLEOTIDE SEQUENCE [LARGE SCALE GENOMIC DNA]</scope>
    <source>
        <strain evidence="2">EGGRZ-B1_66</strain>
        <tissue evidence="2">Body</tissue>
    </source>
</reference>
<name>A0ABD2PJZ0_9PLAT</name>
<evidence type="ECO:0008006" key="4">
    <source>
        <dbReference type="Google" id="ProtNLM"/>
    </source>
</evidence>
<feature type="signal peptide" evidence="1">
    <location>
        <begin position="1"/>
        <end position="19"/>
    </location>
</feature>
<accession>A0ABD2PJZ0</accession>